<dbReference type="PANTHER" id="PTHR42914">
    <property type="entry name" value="7-CYANO-7-DEAZAGUANINE SYNTHASE"/>
    <property type="match status" value="1"/>
</dbReference>
<dbReference type="Gene3D" id="3.40.50.620">
    <property type="entry name" value="HUPs"/>
    <property type="match status" value="1"/>
</dbReference>
<evidence type="ECO:0000256" key="3">
    <source>
        <dbReference type="ARBA" id="ARBA00022723"/>
    </source>
</evidence>
<evidence type="ECO:0000256" key="7">
    <source>
        <dbReference type="ARBA" id="ARBA00037768"/>
    </source>
</evidence>
<gene>
    <name evidence="11" type="primary">queC1</name>
    <name evidence="11" type="ordered locus">Ngar_c01420</name>
</gene>
<dbReference type="PIRSF" id="PIRSF006293">
    <property type="entry name" value="ExsB"/>
    <property type="match status" value="1"/>
</dbReference>
<sequence>MTRPAAVCIVSGGLDSVCYAASLAANDGYDLYLLTFVYGQRAKREIERARFFAKVLKARDHKVVDISFMKSLYGRSNALTDNRQELSRDFSQSLVVPVRNAVFLTIATAWAMSINAKVVAYGAHTGDIPHYPDCRPAFVNAINEALNIAESDSIIAGKRQEITVLSPAVMGLDKPALLKAGYKVLGDKIFQTWSCYSDGVRAGKKYLHCGSCESCINRKDAFTTARIEDKTDYATESRSKRKGKAKRDIH</sequence>
<proteinExistence type="inferred from homology"/>
<dbReference type="PATRIC" id="fig|1237085.11.peg.142"/>
<evidence type="ECO:0000256" key="9">
    <source>
        <dbReference type="ARBA" id="ARBA00039149"/>
    </source>
</evidence>
<keyword evidence="5" id="KW-0862">Zinc</keyword>
<keyword evidence="6" id="KW-0067">ATP-binding</keyword>
<dbReference type="STRING" id="1237085.Ngar_c01420"/>
<evidence type="ECO:0000256" key="1">
    <source>
        <dbReference type="ARBA" id="ARBA00005061"/>
    </source>
</evidence>
<dbReference type="SUPFAM" id="SSF52402">
    <property type="entry name" value="Adenine nucleotide alpha hydrolases-like"/>
    <property type="match status" value="1"/>
</dbReference>
<keyword evidence="12" id="KW-1185">Reference proteome</keyword>
<keyword evidence="2 11" id="KW-0436">Ligase</keyword>
<dbReference type="PANTHER" id="PTHR42914:SF1">
    <property type="entry name" value="7-CYANO-7-DEAZAGUANINE SYNTHASE"/>
    <property type="match status" value="1"/>
</dbReference>
<dbReference type="CDD" id="cd01995">
    <property type="entry name" value="QueC-like"/>
    <property type="match status" value="1"/>
</dbReference>
<organism evidence="11 12">
    <name type="scientific">Nitrososphaera gargensis (strain Ga9.2)</name>
    <dbReference type="NCBI Taxonomy" id="1237085"/>
    <lineage>
        <taxon>Archaea</taxon>
        <taxon>Nitrososphaerota</taxon>
        <taxon>Nitrososphaeria</taxon>
        <taxon>Nitrososphaerales</taxon>
        <taxon>Nitrososphaeraceae</taxon>
        <taxon>Nitrososphaera</taxon>
    </lineage>
</organism>
<evidence type="ECO:0000313" key="11">
    <source>
        <dbReference type="EMBL" id="AFU57092.1"/>
    </source>
</evidence>
<comment type="similarity">
    <text evidence="8">Belongs to the QueC family.</text>
</comment>
<dbReference type="EC" id="6.3.4.20" evidence="9"/>
<dbReference type="GO" id="GO:0016874">
    <property type="term" value="F:ligase activity"/>
    <property type="evidence" value="ECO:0007669"/>
    <property type="project" value="UniProtKB-KW"/>
</dbReference>
<evidence type="ECO:0000256" key="2">
    <source>
        <dbReference type="ARBA" id="ARBA00022598"/>
    </source>
</evidence>
<evidence type="ECO:0000256" key="6">
    <source>
        <dbReference type="ARBA" id="ARBA00022840"/>
    </source>
</evidence>
<dbReference type="GO" id="GO:0046872">
    <property type="term" value="F:metal ion binding"/>
    <property type="evidence" value="ECO:0007669"/>
    <property type="project" value="UniProtKB-KW"/>
</dbReference>
<evidence type="ECO:0000256" key="10">
    <source>
        <dbReference type="ARBA" id="ARBA00047890"/>
    </source>
</evidence>
<dbReference type="EMBL" id="CP002408">
    <property type="protein sequence ID" value="AFU57092.1"/>
    <property type="molecule type" value="Genomic_DNA"/>
</dbReference>
<reference evidence="11 12" key="1">
    <citation type="journal article" date="2012" name="Environ. Microbiol.">
        <title>The genome of the ammonia-oxidizing Candidatus Nitrososphaera gargensis: insights into metabolic versatility and environmental adaptations.</title>
        <authorList>
            <person name="Spang A."/>
            <person name="Poehlein A."/>
            <person name="Offre P."/>
            <person name="Zumbragel S."/>
            <person name="Haider S."/>
            <person name="Rychlik N."/>
            <person name="Nowka B."/>
            <person name="Schmeisser C."/>
            <person name="Lebedeva E.V."/>
            <person name="Rattei T."/>
            <person name="Bohm C."/>
            <person name="Schmid M."/>
            <person name="Galushko A."/>
            <person name="Hatzenpichler R."/>
            <person name="Weinmaier T."/>
            <person name="Daniel R."/>
            <person name="Schleper C."/>
            <person name="Spieck E."/>
            <person name="Streit W."/>
            <person name="Wagner M."/>
        </authorList>
    </citation>
    <scope>NUCLEOTIDE SEQUENCE [LARGE SCALE GENOMIC DNA]</scope>
    <source>
        <strain evidence="12">Ga9.2</strain>
    </source>
</reference>
<dbReference type="GeneID" id="13796318"/>
<evidence type="ECO:0000256" key="5">
    <source>
        <dbReference type="ARBA" id="ARBA00022833"/>
    </source>
</evidence>
<dbReference type="InParanoid" id="K0IGZ1"/>
<dbReference type="InterPro" id="IPR018317">
    <property type="entry name" value="QueC"/>
</dbReference>
<dbReference type="KEGG" id="nga:Ngar_c01420"/>
<comment type="pathway">
    <text evidence="1">Purine metabolism; 7-cyano-7-deazaguanine biosynthesis.</text>
</comment>
<keyword evidence="3" id="KW-0479">Metal-binding</keyword>
<dbReference type="InterPro" id="IPR014729">
    <property type="entry name" value="Rossmann-like_a/b/a_fold"/>
</dbReference>
<evidence type="ECO:0000256" key="8">
    <source>
        <dbReference type="ARBA" id="ARBA00037993"/>
    </source>
</evidence>
<dbReference type="HOGENOM" id="CLU_081854_1_0_2"/>
<keyword evidence="4" id="KW-0547">Nucleotide-binding</keyword>
<comment type="catalytic activity">
    <reaction evidence="10">
        <text>7-carboxy-7-carbaguanine + NH4(+) + 2 ATP = 7-cyano-7-carbaguanine + 2 AMP + 2 diphosphate + 2 H(+)</text>
        <dbReference type="Rhea" id="RHEA:27982"/>
        <dbReference type="ChEBI" id="CHEBI:15378"/>
        <dbReference type="ChEBI" id="CHEBI:28938"/>
        <dbReference type="ChEBI" id="CHEBI:30616"/>
        <dbReference type="ChEBI" id="CHEBI:33019"/>
        <dbReference type="ChEBI" id="CHEBI:45075"/>
        <dbReference type="ChEBI" id="CHEBI:61036"/>
        <dbReference type="ChEBI" id="CHEBI:456215"/>
        <dbReference type="EC" id="6.3.4.20"/>
    </reaction>
</comment>
<evidence type="ECO:0000256" key="4">
    <source>
        <dbReference type="ARBA" id="ARBA00022741"/>
    </source>
</evidence>
<dbReference type="Pfam" id="PF06508">
    <property type="entry name" value="QueC"/>
    <property type="match status" value="1"/>
</dbReference>
<protein>
    <recommendedName>
        <fullName evidence="9">7-cyano-7-deazaguanine synthase</fullName>
        <ecNumber evidence="9">6.3.4.20</ecNumber>
    </recommendedName>
</protein>
<accession>K0IGZ1</accession>
<dbReference type="RefSeq" id="WP_015017665.1">
    <property type="nucleotide sequence ID" value="NC_018719.1"/>
</dbReference>
<evidence type="ECO:0000313" key="12">
    <source>
        <dbReference type="Proteomes" id="UP000008037"/>
    </source>
</evidence>
<comment type="function">
    <text evidence="7">Catalyzes the ATP-dependent conversion of 7-carboxy-7-deazaguanine (CDG) to 7-cyano-7-deazaguanine (preQ(0)).</text>
</comment>
<name>K0IGZ1_NITGG</name>
<dbReference type="OrthoDB" id="6532at2157"/>
<dbReference type="GO" id="GO:0005524">
    <property type="term" value="F:ATP binding"/>
    <property type="evidence" value="ECO:0007669"/>
    <property type="project" value="UniProtKB-KW"/>
</dbReference>
<dbReference type="AlphaFoldDB" id="K0IGZ1"/>
<dbReference type="Proteomes" id="UP000008037">
    <property type="component" value="Chromosome"/>
</dbReference>